<feature type="chain" id="PRO_5032802055" evidence="6">
    <location>
        <begin position="24"/>
        <end position="419"/>
    </location>
</feature>
<comment type="caution">
    <text evidence="7">The sequence shown here is derived from an EMBL/GenBank/DDBJ whole genome shotgun (WGS) entry which is preliminary data.</text>
</comment>
<name>A0A8B4S4L2_COMTE</name>
<evidence type="ECO:0000256" key="2">
    <source>
        <dbReference type="ARBA" id="ARBA00022452"/>
    </source>
</evidence>
<dbReference type="AlphaFoldDB" id="A0A8B4S4L2"/>
<dbReference type="PANTHER" id="PTHR30026:SF21">
    <property type="entry name" value="SLR1270 PROTEIN"/>
    <property type="match status" value="1"/>
</dbReference>
<keyword evidence="8" id="KW-1185">Reference proteome</keyword>
<evidence type="ECO:0000313" key="8">
    <source>
        <dbReference type="Proteomes" id="UP000255070"/>
    </source>
</evidence>
<dbReference type="EMBL" id="UFXL01000001">
    <property type="protein sequence ID" value="SUY77826.1"/>
    <property type="molecule type" value="Genomic_DNA"/>
</dbReference>
<feature type="signal peptide" evidence="6">
    <location>
        <begin position="1"/>
        <end position="23"/>
    </location>
</feature>
<keyword evidence="4" id="KW-0472">Membrane</keyword>
<evidence type="ECO:0000256" key="3">
    <source>
        <dbReference type="ARBA" id="ARBA00022692"/>
    </source>
</evidence>
<sequence>MNPKIKWRLCILAGLTLACTSYAQPMESVAAPKSSSNIQKTTLATAVEAAWSRAVASAEAAGISRQAAAEKQASSALWAAPPSVELSHRNDRLQSNNGARETEVALAVPLWLPGQKSAKQQAADSLSSLSQLSETEGKLRVAEVVRELHWQIAELQASQSLSKQQTSTFAAIASDVDKRVKAGDLARADALAAKGELLSAQATQSQAETQLEAAKRQWTALTGLAQTPDATFASAESPSPRQLAEHPELLRAEQQVDLARKRLDLVAKSNRSAPELITKFRQDIPGHGQGSAYSLGLAVRIPFGTDDRNAPLQAAALTELDIAQRKEQVLRAQLSARMESAKAAAAASQLQLQTEREKAALLNERAKLIRAAFNAGETSLPELLRAASAAAQADYSAARQEAAFGLARARLQQAYGQLP</sequence>
<dbReference type="GO" id="GO:0009279">
    <property type="term" value="C:cell outer membrane"/>
    <property type="evidence" value="ECO:0007669"/>
    <property type="project" value="UniProtKB-SubCell"/>
</dbReference>
<evidence type="ECO:0000256" key="5">
    <source>
        <dbReference type="ARBA" id="ARBA00023237"/>
    </source>
</evidence>
<dbReference type="GO" id="GO:0015288">
    <property type="term" value="F:porin activity"/>
    <property type="evidence" value="ECO:0007669"/>
    <property type="project" value="TreeGrafter"/>
</dbReference>
<dbReference type="Gene3D" id="1.20.1600.10">
    <property type="entry name" value="Outer membrane efflux proteins (OEP)"/>
    <property type="match status" value="1"/>
</dbReference>
<dbReference type="GO" id="GO:1990281">
    <property type="term" value="C:efflux pump complex"/>
    <property type="evidence" value="ECO:0007669"/>
    <property type="project" value="TreeGrafter"/>
</dbReference>
<reference evidence="7 8" key="1">
    <citation type="submission" date="2018-06" db="EMBL/GenBank/DDBJ databases">
        <authorList>
            <consortium name="Pathogen Informatics"/>
            <person name="Doyle S."/>
        </authorList>
    </citation>
    <scope>NUCLEOTIDE SEQUENCE [LARGE SCALE GENOMIC DNA]</scope>
    <source>
        <strain evidence="7 8">NCTC10698</strain>
    </source>
</reference>
<dbReference type="Proteomes" id="UP000255070">
    <property type="component" value="Unassembled WGS sequence"/>
</dbReference>
<keyword evidence="3" id="KW-0812">Transmembrane</keyword>
<keyword evidence="6" id="KW-0732">Signal</keyword>
<evidence type="ECO:0000256" key="4">
    <source>
        <dbReference type="ARBA" id="ARBA00023136"/>
    </source>
</evidence>
<dbReference type="GO" id="GO:0015562">
    <property type="term" value="F:efflux transmembrane transporter activity"/>
    <property type="evidence" value="ECO:0007669"/>
    <property type="project" value="InterPro"/>
</dbReference>
<accession>A0A8B4S4L2</accession>
<dbReference type="PROSITE" id="PS51257">
    <property type="entry name" value="PROKAR_LIPOPROTEIN"/>
    <property type="match status" value="1"/>
</dbReference>
<evidence type="ECO:0000256" key="6">
    <source>
        <dbReference type="SAM" id="SignalP"/>
    </source>
</evidence>
<keyword evidence="5" id="KW-0998">Cell outer membrane</keyword>
<evidence type="ECO:0000313" key="7">
    <source>
        <dbReference type="EMBL" id="SUY77826.1"/>
    </source>
</evidence>
<dbReference type="SUPFAM" id="SSF56954">
    <property type="entry name" value="Outer membrane efflux proteins (OEP)"/>
    <property type="match status" value="1"/>
</dbReference>
<comment type="subcellular location">
    <subcellularLocation>
        <location evidence="1">Cell outer membrane</location>
    </subcellularLocation>
</comment>
<gene>
    <name evidence="7" type="ORF">NCTC10698_02735</name>
</gene>
<dbReference type="InterPro" id="IPR051906">
    <property type="entry name" value="TolC-like"/>
</dbReference>
<keyword evidence="2" id="KW-1134">Transmembrane beta strand</keyword>
<evidence type="ECO:0000256" key="1">
    <source>
        <dbReference type="ARBA" id="ARBA00004442"/>
    </source>
</evidence>
<proteinExistence type="predicted"/>
<organism evidence="7 8">
    <name type="scientific">Comamonas testosteroni</name>
    <name type="common">Pseudomonas testosteroni</name>
    <dbReference type="NCBI Taxonomy" id="285"/>
    <lineage>
        <taxon>Bacteria</taxon>
        <taxon>Pseudomonadati</taxon>
        <taxon>Pseudomonadota</taxon>
        <taxon>Betaproteobacteria</taxon>
        <taxon>Burkholderiales</taxon>
        <taxon>Comamonadaceae</taxon>
        <taxon>Comamonas</taxon>
    </lineage>
</organism>
<protein>
    <submittedName>
        <fullName evidence="7">Outer membrane efflux protein</fullName>
    </submittedName>
</protein>
<dbReference type="PANTHER" id="PTHR30026">
    <property type="entry name" value="OUTER MEMBRANE PROTEIN TOLC"/>
    <property type="match status" value="1"/>
</dbReference>